<keyword evidence="3" id="KW-1185">Reference proteome</keyword>
<gene>
    <name evidence="2" type="ORF">SCWH03_11710</name>
</gene>
<comment type="caution">
    <text evidence="2">The sequence shown here is derived from an EMBL/GenBank/DDBJ whole genome shotgun (WGS) entry which is preliminary data.</text>
</comment>
<sequence length="56" mass="5641">MGGQRRCEPGGRSRRAVPAGAEEAVFDLTADAVAAPDGATGFREGPASSRGTRIGP</sequence>
<protein>
    <submittedName>
        <fullName evidence="2">Uncharacterized protein</fullName>
    </submittedName>
</protein>
<accession>A0A6A0ATL9</accession>
<organism evidence="2 3">
    <name type="scientific">Streptomyces pacificus</name>
    <dbReference type="NCBI Taxonomy" id="2705029"/>
    <lineage>
        <taxon>Bacteria</taxon>
        <taxon>Bacillati</taxon>
        <taxon>Actinomycetota</taxon>
        <taxon>Actinomycetes</taxon>
        <taxon>Kitasatosporales</taxon>
        <taxon>Streptomycetaceae</taxon>
        <taxon>Streptomyces</taxon>
    </lineage>
</organism>
<dbReference type="AlphaFoldDB" id="A0A6A0ATL9"/>
<evidence type="ECO:0000313" key="2">
    <source>
        <dbReference type="EMBL" id="GFH34957.1"/>
    </source>
</evidence>
<evidence type="ECO:0000313" key="3">
    <source>
        <dbReference type="Proteomes" id="UP000484988"/>
    </source>
</evidence>
<dbReference type="Proteomes" id="UP000484988">
    <property type="component" value="Unassembled WGS sequence"/>
</dbReference>
<name>A0A6A0ATL9_9ACTN</name>
<dbReference type="EMBL" id="BLLG01000003">
    <property type="protein sequence ID" value="GFH34957.1"/>
    <property type="molecule type" value="Genomic_DNA"/>
</dbReference>
<reference evidence="2 3" key="1">
    <citation type="submission" date="2020-02" db="EMBL/GenBank/DDBJ databases">
        <title>Whole Genome Shotgun Sequence of Streptomyces sp. strain CWH03.</title>
        <authorList>
            <person name="Dohra H."/>
            <person name="Kodani S."/>
            <person name="Yamamura H."/>
        </authorList>
    </citation>
    <scope>NUCLEOTIDE SEQUENCE [LARGE SCALE GENOMIC DNA]</scope>
    <source>
        <strain evidence="2 3">CWH03</strain>
    </source>
</reference>
<evidence type="ECO:0000256" key="1">
    <source>
        <dbReference type="SAM" id="MobiDB-lite"/>
    </source>
</evidence>
<proteinExistence type="predicted"/>
<feature type="region of interest" description="Disordered" evidence="1">
    <location>
        <begin position="36"/>
        <end position="56"/>
    </location>
</feature>